<evidence type="ECO:0000256" key="1">
    <source>
        <dbReference type="SAM" id="MobiDB-lite"/>
    </source>
</evidence>
<reference evidence="2 3" key="1">
    <citation type="submission" date="2015-10" db="EMBL/GenBank/DDBJ databases">
        <authorList>
            <person name="Gilbert D.G."/>
        </authorList>
    </citation>
    <scope>NUCLEOTIDE SEQUENCE [LARGE SCALE GENOMIC DNA]</scope>
    <source>
        <strain evidence="2">COMA1</strain>
    </source>
</reference>
<dbReference type="RefSeq" id="WP_090747994.1">
    <property type="nucleotide sequence ID" value="NZ_CZQA01000008.1"/>
</dbReference>
<dbReference type="Proteomes" id="UP000199032">
    <property type="component" value="Unassembled WGS sequence"/>
</dbReference>
<dbReference type="STRING" id="1742972.COMA1_20363"/>
<organism evidence="2 3">
    <name type="scientific">Candidatus Nitrospira nitrosa</name>
    <dbReference type="NCBI Taxonomy" id="1742972"/>
    <lineage>
        <taxon>Bacteria</taxon>
        <taxon>Pseudomonadati</taxon>
        <taxon>Nitrospirota</taxon>
        <taxon>Nitrospiria</taxon>
        <taxon>Nitrospirales</taxon>
        <taxon>Nitrospiraceae</taxon>
        <taxon>Nitrospira</taxon>
    </lineage>
</organism>
<gene>
    <name evidence="2" type="ORF">COMA1_20363</name>
</gene>
<sequence>MADKGNSVKSEAQVAGQEGTDRRVQVGIRLSPSEPSTQPVLCNFSGVADAGGLVLVEFGFIEPGGLNAVAKAARSGANPPDSIGGQRICRLALPPDTAAQLVQQLNQLLKNAPARGTQQKTASA</sequence>
<evidence type="ECO:0000313" key="3">
    <source>
        <dbReference type="Proteomes" id="UP000199032"/>
    </source>
</evidence>
<keyword evidence="3" id="KW-1185">Reference proteome</keyword>
<dbReference type="AlphaFoldDB" id="A0A0S4LDB0"/>
<dbReference type="EMBL" id="CZQA01000008">
    <property type="protein sequence ID" value="CUS35607.1"/>
    <property type="molecule type" value="Genomic_DNA"/>
</dbReference>
<feature type="region of interest" description="Disordered" evidence="1">
    <location>
        <begin position="1"/>
        <end position="23"/>
    </location>
</feature>
<evidence type="ECO:0000313" key="2">
    <source>
        <dbReference type="EMBL" id="CUS35607.1"/>
    </source>
</evidence>
<name>A0A0S4LDB0_9BACT</name>
<protein>
    <submittedName>
        <fullName evidence="2">Uncharacterized protein</fullName>
    </submittedName>
</protein>
<accession>A0A0S4LDB0</accession>
<proteinExistence type="predicted"/>
<dbReference type="OrthoDB" id="8548883at2"/>